<keyword evidence="3" id="KW-1185">Reference proteome</keyword>
<dbReference type="OMA" id="VMASHEL"/>
<reference evidence="3" key="1">
    <citation type="submission" date="2014-04" db="EMBL/GenBank/DDBJ databases">
        <title>Evolutionary Origins and Diversification of the Mycorrhizal Mutualists.</title>
        <authorList>
            <consortium name="DOE Joint Genome Institute"/>
            <consortium name="Mycorrhizal Genomics Consortium"/>
            <person name="Kohler A."/>
            <person name="Kuo A."/>
            <person name="Nagy L.G."/>
            <person name="Floudas D."/>
            <person name="Copeland A."/>
            <person name="Barry K.W."/>
            <person name="Cichocki N."/>
            <person name="Veneault-Fourrey C."/>
            <person name="LaButti K."/>
            <person name="Lindquist E.A."/>
            <person name="Lipzen A."/>
            <person name="Lundell T."/>
            <person name="Morin E."/>
            <person name="Murat C."/>
            <person name="Riley R."/>
            <person name="Ohm R."/>
            <person name="Sun H."/>
            <person name="Tunlid A."/>
            <person name="Henrissat B."/>
            <person name="Grigoriev I.V."/>
            <person name="Hibbett D.S."/>
            <person name="Martin F."/>
        </authorList>
    </citation>
    <scope>NUCLEOTIDE SEQUENCE [LARGE SCALE GENOMIC DNA]</scope>
    <source>
        <strain evidence="3">FD-334 SS-4</strain>
    </source>
</reference>
<proteinExistence type="predicted"/>
<dbReference type="EMBL" id="KN817779">
    <property type="protein sequence ID" value="KJA13148.1"/>
    <property type="molecule type" value="Genomic_DNA"/>
</dbReference>
<dbReference type="OrthoDB" id="3070967at2759"/>
<dbReference type="Gene3D" id="2.60.120.650">
    <property type="entry name" value="Cupin"/>
    <property type="match status" value="1"/>
</dbReference>
<organism evidence="2 3">
    <name type="scientific">Hypholoma sublateritium (strain FD-334 SS-4)</name>
    <dbReference type="NCBI Taxonomy" id="945553"/>
    <lineage>
        <taxon>Eukaryota</taxon>
        <taxon>Fungi</taxon>
        <taxon>Dikarya</taxon>
        <taxon>Basidiomycota</taxon>
        <taxon>Agaricomycotina</taxon>
        <taxon>Agaricomycetes</taxon>
        <taxon>Agaricomycetidae</taxon>
        <taxon>Agaricales</taxon>
        <taxon>Agaricineae</taxon>
        <taxon>Strophariaceae</taxon>
        <taxon>Hypholoma</taxon>
    </lineage>
</organism>
<sequence>MFLPGPPSIKEDLESFSRLQEWPDLVATFQKLVKNATNPISEFRAFPNPMFTLMHMAARNNAATKYLAIEENFLLAAIHVAALTKIPFGRGTLPDLPANMPFVPSGGFTDQESYDRFEAEFKAFTETCHTEGSSFSAAHVGHRSPFQLAVMISPLYLLVTRRLSTKSFHRRTIIELAARLGPHKPARVLAIENAIWDAIFRLAEGRTSSHTALRALADSLSWSDDNISSHCEVDEQWFTPKPLLTTQSSNYNNPVLQADKPLLEYLDSSAGNALQQMLPLPLISVVHAPGQSNALRPSSIAHEAPTNYGKISSVDDSRDFYFDDVSTDAEFQSKDNPGSGSDSDRGMDDTEYGHCSPVPVATNRNISPAMRNDESDSESDPEPIAESEDDGQSDRQSAHNSDRIEEHSDTGDGLGENSGDGVKKEEISLPLQANPMIKGKQTYSVFDVAGETHTFTPSFHFDIYHERFRQFLNRVESLYDHGRPLHIAQPAGSIIKSFSYEEWKALTPTQMQQEQRDRNIIVTGWPLTCDVSFNEDGLRKVAGTHSRQISINDYSIKPANNVCGPTVVSGRVRDLWDNRHPSGRILNALDLPLYDGNLEPTEYTTDLHAWDVTRGHHHIDQSSSYPTEHMHWALAGHENAVTFLHIDCEGLCTDITVTDGGKAWGFLRERPGNPLSSINFFLKENFRLDQVLRSSDYDFELVALRPRDRLFMMPGQPHFVFGYAHSICLGGHYYLTGHMQRTLQALIHSFVLHQFLTNISHPTRVLLRRMVLFYHMGLIEDEISQSDPAASHLPNIETIDGLMNLLSACVLVILGNVLDFRTYRAPTQEEYKKADKNQQILIDHEINTIPLSERFSICYARGVALRLFNWIRQCSIITGPEGEVISDLPSRFFIQIAQTLIKYKEGANTSKLDLQANCTLEMLNDIYCLLIRSHSQTKKNIPSNGFLTSSASGQAFHVISSMTVLLGWMNATSALNRIHILMLSSVLGDESISLHVRNAAGMPSKLLSQPECAFCTLSSPITPFSAAHMNSLATGGQPPGRLGWPKALPASDTNHKIKQNALMALSSPNVKAGNFASQAVSAIAAVVARTGRDSAWLCEQPDQYKFVHFDPPDNTPELAADTDEAAFHTHTRFQRGDSLLPQSPQRDIALRG</sequence>
<evidence type="ECO:0008006" key="4">
    <source>
        <dbReference type="Google" id="ProtNLM"/>
    </source>
</evidence>
<name>A0A0D2LQR4_HYPSF</name>
<dbReference type="AlphaFoldDB" id="A0A0D2LQR4"/>
<evidence type="ECO:0000313" key="2">
    <source>
        <dbReference type="EMBL" id="KJA13148.1"/>
    </source>
</evidence>
<accession>A0A0D2LQR4</accession>
<feature type="region of interest" description="Disordered" evidence="1">
    <location>
        <begin position="327"/>
        <end position="422"/>
    </location>
</feature>
<feature type="compositionally biased region" description="Basic and acidic residues" evidence="1">
    <location>
        <begin position="392"/>
        <end position="410"/>
    </location>
</feature>
<evidence type="ECO:0000313" key="3">
    <source>
        <dbReference type="Proteomes" id="UP000054270"/>
    </source>
</evidence>
<protein>
    <recommendedName>
        <fullName evidence="4">JmjC domain-containing protein</fullName>
    </recommendedName>
</protein>
<dbReference type="Proteomes" id="UP000054270">
    <property type="component" value="Unassembled WGS sequence"/>
</dbReference>
<evidence type="ECO:0000256" key="1">
    <source>
        <dbReference type="SAM" id="MobiDB-lite"/>
    </source>
</evidence>
<gene>
    <name evidence="2" type="ORF">HYPSUDRAFT_209785</name>
</gene>
<feature type="compositionally biased region" description="Basic and acidic residues" evidence="1">
    <location>
        <begin position="342"/>
        <end position="352"/>
    </location>
</feature>
<feature type="compositionally biased region" description="Acidic residues" evidence="1">
    <location>
        <begin position="375"/>
        <end position="391"/>
    </location>
</feature>